<sequence>MLSSISRRPSLLTRILGAPRYRPHVDLVSRYSTPTRSVPLFSTNSPISVPAPIPFRHNTPYPDATNALRLRFSSLAAVAGIGIALTLYQPASTIHCDDVPGSNGGAPLAAPSHGPPEPAPLPPPPPSSVNLYELSFGTVCGVCAGVFVKNGAKLLAFAFGAIFVLLQYLGSQSLVRVDWTRMSQRFENLVFTKDAQGQARAPTIRSLLGGIIHFLTADFQQRASFVAGFALGLRLG</sequence>
<dbReference type="PANTHER" id="PTHR21346">
    <property type="entry name" value="FUN14 DOMAIN CONTAINING"/>
    <property type="match status" value="1"/>
</dbReference>
<reference evidence="8 9" key="1">
    <citation type="submission" date="2019-02" db="EMBL/GenBank/DDBJ databases">
        <title>Genome sequencing of the rare red list fungi Antrodiella citrinella (Flaviporus citrinellus).</title>
        <authorList>
            <person name="Buettner E."/>
            <person name="Kellner H."/>
        </authorList>
    </citation>
    <scope>NUCLEOTIDE SEQUENCE [LARGE SCALE GENOMIC DNA]</scope>
    <source>
        <strain evidence="8 9">DSM 108506</strain>
    </source>
</reference>
<dbReference type="InterPro" id="IPR007014">
    <property type="entry name" value="FUN14"/>
</dbReference>
<feature type="region of interest" description="Disordered" evidence="6">
    <location>
        <begin position="104"/>
        <end position="124"/>
    </location>
</feature>
<keyword evidence="3 7" id="KW-0812">Transmembrane</keyword>
<proteinExistence type="inferred from homology"/>
<name>A0A4S4MNY9_9APHY</name>
<comment type="subcellular location">
    <subcellularLocation>
        <location evidence="1">Membrane</location>
    </subcellularLocation>
</comment>
<evidence type="ECO:0000256" key="3">
    <source>
        <dbReference type="ARBA" id="ARBA00022692"/>
    </source>
</evidence>
<comment type="caution">
    <text evidence="8">The sequence shown here is derived from an EMBL/GenBank/DDBJ whole genome shotgun (WGS) entry which is preliminary data.</text>
</comment>
<evidence type="ECO:0000313" key="8">
    <source>
        <dbReference type="EMBL" id="THH26938.1"/>
    </source>
</evidence>
<organism evidence="8 9">
    <name type="scientific">Antrodiella citrinella</name>
    <dbReference type="NCBI Taxonomy" id="2447956"/>
    <lineage>
        <taxon>Eukaryota</taxon>
        <taxon>Fungi</taxon>
        <taxon>Dikarya</taxon>
        <taxon>Basidiomycota</taxon>
        <taxon>Agaricomycotina</taxon>
        <taxon>Agaricomycetes</taxon>
        <taxon>Polyporales</taxon>
        <taxon>Steccherinaceae</taxon>
        <taxon>Antrodiella</taxon>
    </lineage>
</organism>
<feature type="compositionally biased region" description="Pro residues" evidence="6">
    <location>
        <begin position="113"/>
        <end position="124"/>
    </location>
</feature>
<feature type="transmembrane region" description="Helical" evidence="7">
    <location>
        <begin position="154"/>
        <end position="175"/>
    </location>
</feature>
<accession>A0A4S4MNY9</accession>
<evidence type="ECO:0000256" key="5">
    <source>
        <dbReference type="ARBA" id="ARBA00023136"/>
    </source>
</evidence>
<dbReference type="OrthoDB" id="163794at2759"/>
<keyword evidence="5 7" id="KW-0472">Membrane</keyword>
<evidence type="ECO:0008006" key="10">
    <source>
        <dbReference type="Google" id="ProtNLM"/>
    </source>
</evidence>
<evidence type="ECO:0000256" key="7">
    <source>
        <dbReference type="SAM" id="Phobius"/>
    </source>
</evidence>
<dbReference type="EMBL" id="SGPM01000294">
    <property type="protein sequence ID" value="THH26938.1"/>
    <property type="molecule type" value="Genomic_DNA"/>
</dbReference>
<dbReference type="PANTHER" id="PTHR21346:SF10">
    <property type="entry name" value="TRANSMEMBRANE PROTEIN"/>
    <property type="match status" value="1"/>
</dbReference>
<evidence type="ECO:0000256" key="1">
    <source>
        <dbReference type="ARBA" id="ARBA00004370"/>
    </source>
</evidence>
<dbReference type="Proteomes" id="UP000308730">
    <property type="component" value="Unassembled WGS sequence"/>
</dbReference>
<evidence type="ECO:0000313" key="9">
    <source>
        <dbReference type="Proteomes" id="UP000308730"/>
    </source>
</evidence>
<keyword evidence="4 7" id="KW-1133">Transmembrane helix</keyword>
<evidence type="ECO:0000256" key="2">
    <source>
        <dbReference type="ARBA" id="ARBA00009160"/>
    </source>
</evidence>
<evidence type="ECO:0000256" key="4">
    <source>
        <dbReference type="ARBA" id="ARBA00022989"/>
    </source>
</evidence>
<dbReference type="GO" id="GO:0016020">
    <property type="term" value="C:membrane"/>
    <property type="evidence" value="ECO:0007669"/>
    <property type="project" value="UniProtKB-SubCell"/>
</dbReference>
<evidence type="ECO:0000256" key="6">
    <source>
        <dbReference type="SAM" id="MobiDB-lite"/>
    </source>
</evidence>
<protein>
    <recommendedName>
        <fullName evidence="10">FUN14 domain-containing protein</fullName>
    </recommendedName>
</protein>
<keyword evidence="9" id="KW-1185">Reference proteome</keyword>
<dbReference type="Pfam" id="PF04930">
    <property type="entry name" value="FUN14"/>
    <property type="match status" value="1"/>
</dbReference>
<gene>
    <name evidence="8" type="ORF">EUX98_g7249</name>
</gene>
<comment type="similarity">
    <text evidence="2">Belongs to the FUN14 family.</text>
</comment>
<dbReference type="AlphaFoldDB" id="A0A4S4MNY9"/>